<evidence type="ECO:0000256" key="3">
    <source>
        <dbReference type="ARBA" id="ARBA00022692"/>
    </source>
</evidence>
<dbReference type="InterPro" id="IPR025857">
    <property type="entry name" value="MacB_PCD"/>
</dbReference>
<dbReference type="InterPro" id="IPR003838">
    <property type="entry name" value="ABC3_permease_C"/>
</dbReference>
<comment type="subcellular location">
    <subcellularLocation>
        <location evidence="1">Cell membrane</location>
        <topology evidence="1">Multi-pass membrane protein</topology>
    </subcellularLocation>
</comment>
<name>A0ABV7CIQ2_9GAMM</name>
<evidence type="ECO:0000256" key="7">
    <source>
        <dbReference type="SAM" id="Phobius"/>
    </source>
</evidence>
<organism evidence="10 11">
    <name type="scientific">Pseudoalteromonas fenneropenaei</name>
    <dbReference type="NCBI Taxonomy" id="1737459"/>
    <lineage>
        <taxon>Bacteria</taxon>
        <taxon>Pseudomonadati</taxon>
        <taxon>Pseudomonadota</taxon>
        <taxon>Gammaproteobacteria</taxon>
        <taxon>Alteromonadales</taxon>
        <taxon>Pseudoalteromonadaceae</taxon>
        <taxon>Pseudoalteromonas</taxon>
    </lineage>
</organism>
<keyword evidence="4 7" id="KW-1133">Transmembrane helix</keyword>
<evidence type="ECO:0000256" key="2">
    <source>
        <dbReference type="ARBA" id="ARBA00022475"/>
    </source>
</evidence>
<feature type="transmembrane region" description="Helical" evidence="7">
    <location>
        <begin position="20"/>
        <end position="40"/>
    </location>
</feature>
<dbReference type="Proteomes" id="UP001595453">
    <property type="component" value="Unassembled WGS sequence"/>
</dbReference>
<feature type="domain" description="ABC3 transporter permease C-terminal" evidence="8">
    <location>
        <begin position="282"/>
        <end position="394"/>
    </location>
</feature>
<gene>
    <name evidence="10" type="ORF">ACFOEE_08245</name>
</gene>
<reference evidence="11" key="1">
    <citation type="journal article" date="2019" name="Int. J. Syst. Evol. Microbiol.">
        <title>The Global Catalogue of Microorganisms (GCM) 10K type strain sequencing project: providing services to taxonomists for standard genome sequencing and annotation.</title>
        <authorList>
            <consortium name="The Broad Institute Genomics Platform"/>
            <consortium name="The Broad Institute Genome Sequencing Center for Infectious Disease"/>
            <person name="Wu L."/>
            <person name="Ma J."/>
        </authorList>
    </citation>
    <scope>NUCLEOTIDE SEQUENCE [LARGE SCALE GENOMIC DNA]</scope>
    <source>
        <strain evidence="11">KCTC 42730</strain>
    </source>
</reference>
<dbReference type="InterPro" id="IPR050250">
    <property type="entry name" value="Macrolide_Exporter_MacB"/>
</dbReference>
<dbReference type="EMBL" id="JBHRSD010000014">
    <property type="protein sequence ID" value="MFC3032505.1"/>
    <property type="molecule type" value="Genomic_DNA"/>
</dbReference>
<keyword evidence="3 7" id="KW-0812">Transmembrane</keyword>
<evidence type="ECO:0000256" key="1">
    <source>
        <dbReference type="ARBA" id="ARBA00004651"/>
    </source>
</evidence>
<evidence type="ECO:0000313" key="11">
    <source>
        <dbReference type="Proteomes" id="UP001595453"/>
    </source>
</evidence>
<dbReference type="PANTHER" id="PTHR30572">
    <property type="entry name" value="MEMBRANE COMPONENT OF TRANSPORTER-RELATED"/>
    <property type="match status" value="1"/>
</dbReference>
<evidence type="ECO:0000256" key="5">
    <source>
        <dbReference type="ARBA" id="ARBA00023136"/>
    </source>
</evidence>
<proteinExistence type="inferred from homology"/>
<keyword evidence="2" id="KW-1003">Cell membrane</keyword>
<feature type="domain" description="MacB-like periplasmic core" evidence="9">
    <location>
        <begin position="35"/>
        <end position="246"/>
    </location>
</feature>
<evidence type="ECO:0000259" key="9">
    <source>
        <dbReference type="Pfam" id="PF12704"/>
    </source>
</evidence>
<dbReference type="Pfam" id="PF12704">
    <property type="entry name" value="MacB_PCD"/>
    <property type="match status" value="1"/>
</dbReference>
<feature type="transmembrane region" description="Helical" evidence="7">
    <location>
        <begin position="367"/>
        <end position="387"/>
    </location>
</feature>
<feature type="transmembrane region" description="Helical" evidence="7">
    <location>
        <begin position="280"/>
        <end position="303"/>
    </location>
</feature>
<comment type="similarity">
    <text evidence="6">Belongs to the ABC-4 integral membrane protein family.</text>
</comment>
<keyword evidence="11" id="KW-1185">Reference proteome</keyword>
<accession>A0ABV7CIQ2</accession>
<dbReference type="Pfam" id="PF02687">
    <property type="entry name" value="FtsX"/>
    <property type="match status" value="1"/>
</dbReference>
<evidence type="ECO:0000256" key="4">
    <source>
        <dbReference type="ARBA" id="ARBA00022989"/>
    </source>
</evidence>
<comment type="caution">
    <text evidence="10">The sequence shown here is derived from an EMBL/GenBank/DDBJ whole genome shotgun (WGS) entry which is preliminary data.</text>
</comment>
<evidence type="ECO:0000259" key="8">
    <source>
        <dbReference type="Pfam" id="PF02687"/>
    </source>
</evidence>
<protein>
    <submittedName>
        <fullName evidence="10">ABC transporter permease</fullName>
    </submittedName>
</protein>
<evidence type="ECO:0000313" key="10">
    <source>
        <dbReference type="EMBL" id="MFC3032505.1"/>
    </source>
</evidence>
<sequence>MKDLLPILKTLRASKLGPLLLALQVAITFTVLVNAIFMIVEKQQMIARDSGIAQAQIFRVVANQPFAEDEYEARLNEAIAGIGALSAVEAVSYLSSVPYAGWGAIDEVTKRPEDRKETWAATYMADAKVLETLGLTLVLGETFSQAEELTVAYEAQAQPSELVITQALAELLYPDDWQQALGKTIYLTQVPHHVKGIVERMHAPWGVWHASEMSVLKPVREAGKVLTLVVRAKPEQLAEARTQVRDYLIATPKRHIDYMESVDELKARTYERENAALNTLWMVVLALSFVTAFGIFGQARFAILKRRKQIGVRRALGASRWHVLRYFLMENALITCLGVFIGVVLAILLNEYTITRFELNPIPSSYFAFGALACLIIGQLAVLFPAAQACRVSPAIATRSV</sequence>
<dbReference type="PANTHER" id="PTHR30572:SF4">
    <property type="entry name" value="ABC TRANSPORTER PERMEASE YTRF"/>
    <property type="match status" value="1"/>
</dbReference>
<dbReference type="RefSeq" id="WP_377123081.1">
    <property type="nucleotide sequence ID" value="NZ_JBHRSD010000014.1"/>
</dbReference>
<evidence type="ECO:0000256" key="6">
    <source>
        <dbReference type="ARBA" id="ARBA00038076"/>
    </source>
</evidence>
<feature type="transmembrane region" description="Helical" evidence="7">
    <location>
        <begin position="323"/>
        <end position="347"/>
    </location>
</feature>
<keyword evidence="5 7" id="KW-0472">Membrane</keyword>